<dbReference type="SMART" id="SM00225">
    <property type="entry name" value="BTB"/>
    <property type="match status" value="1"/>
</dbReference>
<dbReference type="InterPro" id="IPR003131">
    <property type="entry name" value="T1-type_BTB"/>
</dbReference>
<protein>
    <recommendedName>
        <fullName evidence="1">BTB domain-containing protein</fullName>
    </recommendedName>
</protein>
<dbReference type="AlphaFoldDB" id="A0A267F2N0"/>
<dbReference type="STRING" id="282301.A0A267F2N0"/>
<comment type="caution">
    <text evidence="2">The sequence shown here is derived from an EMBL/GenBank/DDBJ whole genome shotgun (WGS) entry which is preliminary data.</text>
</comment>
<evidence type="ECO:0000313" key="4">
    <source>
        <dbReference type="Proteomes" id="UP000215902"/>
    </source>
</evidence>
<dbReference type="PANTHER" id="PTHR14499:SF144">
    <property type="entry name" value="POTASSIUM CHANNEL TETRAMERISATION-TYPE BTB DOMAIN-CONTAINING PROTEIN"/>
    <property type="match status" value="1"/>
</dbReference>
<dbReference type="Gene3D" id="3.30.710.10">
    <property type="entry name" value="Potassium Channel Kv1.1, Chain A"/>
    <property type="match status" value="1"/>
</dbReference>
<dbReference type="PANTHER" id="PTHR14499">
    <property type="entry name" value="POTASSIUM CHANNEL TETRAMERIZATION DOMAIN-CONTAINING"/>
    <property type="match status" value="1"/>
</dbReference>
<gene>
    <name evidence="2" type="ORF">BOX15_Mlig000784g3</name>
    <name evidence="3" type="ORF">BOX15_Mlig000784g4</name>
</gene>
<evidence type="ECO:0000259" key="1">
    <source>
        <dbReference type="SMART" id="SM00225"/>
    </source>
</evidence>
<dbReference type="InterPro" id="IPR000210">
    <property type="entry name" value="BTB/POZ_dom"/>
</dbReference>
<dbReference type="EMBL" id="NIVC01001494">
    <property type="protein sequence ID" value="PAA67302.1"/>
    <property type="molecule type" value="Genomic_DNA"/>
</dbReference>
<keyword evidence="4" id="KW-1185">Reference proteome</keyword>
<feature type="domain" description="BTB" evidence="1">
    <location>
        <begin position="6"/>
        <end position="109"/>
    </location>
</feature>
<dbReference type="Pfam" id="PF02214">
    <property type="entry name" value="BTB_2"/>
    <property type="match status" value="1"/>
</dbReference>
<dbReference type="SUPFAM" id="SSF54695">
    <property type="entry name" value="POZ domain"/>
    <property type="match status" value="1"/>
</dbReference>
<accession>A0A267F2N0</accession>
<dbReference type="OrthoDB" id="2414723at2759"/>
<sequence>MEASEQAVVLNVGGIVHTTTRATLCKFPGSMLAVMFGGSFTPSVLRDPAGHVFIDRDGRLFRHVLNYLRCSRLCLPDGFQEFDLLEAEADFFGLPGLLAACRERRDAHVSQQQQPQAQAPSAADIPFKYLVEVLEFEETAYFYRFYMPPPNRQSNNGAFKSGGLVISGHSEALRALPLQRPAEEPAGGAAAAADSYQSVSVSNSEKLALFHHMARTGWALRSDAFGYSTDSDGSYMVHKYIWLWPGPESPAAAATAADQSEQQLD</sequence>
<evidence type="ECO:0000313" key="2">
    <source>
        <dbReference type="EMBL" id="PAA67302.1"/>
    </source>
</evidence>
<dbReference type="InterPro" id="IPR011333">
    <property type="entry name" value="SKP1/BTB/POZ_sf"/>
</dbReference>
<evidence type="ECO:0000313" key="3">
    <source>
        <dbReference type="EMBL" id="PAA79390.1"/>
    </source>
</evidence>
<proteinExistence type="predicted"/>
<organism evidence="2 4">
    <name type="scientific">Macrostomum lignano</name>
    <dbReference type="NCBI Taxonomy" id="282301"/>
    <lineage>
        <taxon>Eukaryota</taxon>
        <taxon>Metazoa</taxon>
        <taxon>Spiralia</taxon>
        <taxon>Lophotrochozoa</taxon>
        <taxon>Platyhelminthes</taxon>
        <taxon>Rhabditophora</taxon>
        <taxon>Macrostomorpha</taxon>
        <taxon>Macrostomida</taxon>
        <taxon>Macrostomidae</taxon>
        <taxon>Macrostomum</taxon>
    </lineage>
</organism>
<dbReference type="Proteomes" id="UP000215902">
    <property type="component" value="Unassembled WGS sequence"/>
</dbReference>
<dbReference type="EMBL" id="NIVC01000637">
    <property type="protein sequence ID" value="PAA79390.1"/>
    <property type="molecule type" value="Genomic_DNA"/>
</dbReference>
<name>A0A267F2N0_9PLAT</name>
<reference evidence="2 4" key="1">
    <citation type="submission" date="2017-06" db="EMBL/GenBank/DDBJ databases">
        <title>A platform for efficient transgenesis in Macrostomum lignano, a flatworm model organism for stem cell research.</title>
        <authorList>
            <person name="Berezikov E."/>
        </authorList>
    </citation>
    <scope>NUCLEOTIDE SEQUENCE [LARGE SCALE GENOMIC DNA]</scope>
    <source>
        <strain evidence="2">DV1</strain>
        <tissue evidence="2">Whole organism</tissue>
    </source>
</reference>
<dbReference type="GO" id="GO:0051260">
    <property type="term" value="P:protein homooligomerization"/>
    <property type="evidence" value="ECO:0007669"/>
    <property type="project" value="InterPro"/>
</dbReference>